<protein>
    <submittedName>
        <fullName evidence="2">Uncharacterized protein</fullName>
    </submittedName>
</protein>
<reference evidence="2" key="1">
    <citation type="journal article" date="2020" name="Stud. Mycol.">
        <title>101 Dothideomycetes genomes: a test case for predicting lifestyles and emergence of pathogens.</title>
        <authorList>
            <person name="Haridas S."/>
            <person name="Albert R."/>
            <person name="Binder M."/>
            <person name="Bloem J."/>
            <person name="Labutti K."/>
            <person name="Salamov A."/>
            <person name="Andreopoulos B."/>
            <person name="Baker S."/>
            <person name="Barry K."/>
            <person name="Bills G."/>
            <person name="Bluhm B."/>
            <person name="Cannon C."/>
            <person name="Castanera R."/>
            <person name="Culley D."/>
            <person name="Daum C."/>
            <person name="Ezra D."/>
            <person name="Gonzalez J."/>
            <person name="Henrissat B."/>
            <person name="Kuo A."/>
            <person name="Liang C."/>
            <person name="Lipzen A."/>
            <person name="Lutzoni F."/>
            <person name="Magnuson J."/>
            <person name="Mondo S."/>
            <person name="Nolan M."/>
            <person name="Ohm R."/>
            <person name="Pangilinan J."/>
            <person name="Park H.-J."/>
            <person name="Ramirez L."/>
            <person name="Alfaro M."/>
            <person name="Sun H."/>
            <person name="Tritt A."/>
            <person name="Yoshinaga Y."/>
            <person name="Zwiers L.-H."/>
            <person name="Turgeon B."/>
            <person name="Goodwin S."/>
            <person name="Spatafora J."/>
            <person name="Crous P."/>
            <person name="Grigoriev I."/>
        </authorList>
    </citation>
    <scope>NUCLEOTIDE SEQUENCE</scope>
    <source>
        <strain evidence="2">CBS 121167</strain>
    </source>
</reference>
<gene>
    <name evidence="2" type="ORF">K452DRAFT_74286</name>
</gene>
<dbReference type="AlphaFoldDB" id="A0A6A6B521"/>
<accession>A0A6A6B521</accession>
<organism evidence="2 3">
    <name type="scientific">Aplosporella prunicola CBS 121167</name>
    <dbReference type="NCBI Taxonomy" id="1176127"/>
    <lineage>
        <taxon>Eukaryota</taxon>
        <taxon>Fungi</taxon>
        <taxon>Dikarya</taxon>
        <taxon>Ascomycota</taxon>
        <taxon>Pezizomycotina</taxon>
        <taxon>Dothideomycetes</taxon>
        <taxon>Dothideomycetes incertae sedis</taxon>
        <taxon>Botryosphaeriales</taxon>
        <taxon>Aplosporellaceae</taxon>
        <taxon>Aplosporella</taxon>
    </lineage>
</organism>
<feature type="region of interest" description="Disordered" evidence="1">
    <location>
        <begin position="77"/>
        <end position="103"/>
    </location>
</feature>
<dbReference type="Proteomes" id="UP000799438">
    <property type="component" value="Unassembled WGS sequence"/>
</dbReference>
<sequence>MMRQDDETRRDEAPSISRPCGLAAALKRWRRTLALRGVARSLLEERADVRSRLGLVRRASRAVLRFYLPSYLPAATTPLPPTHPRSQSQPCHQTNTRARKRVRPRLVGNRRAVGAHAWRSARHGSKASAAKRLPQFRVLAFNSLFLPRNNLLLMVAAGATAAGLGGSW</sequence>
<keyword evidence="3" id="KW-1185">Reference proteome</keyword>
<dbReference type="RefSeq" id="XP_033394965.1">
    <property type="nucleotide sequence ID" value="XM_033547083.1"/>
</dbReference>
<name>A0A6A6B521_9PEZI</name>
<evidence type="ECO:0000256" key="1">
    <source>
        <dbReference type="SAM" id="MobiDB-lite"/>
    </source>
</evidence>
<evidence type="ECO:0000313" key="3">
    <source>
        <dbReference type="Proteomes" id="UP000799438"/>
    </source>
</evidence>
<proteinExistence type="predicted"/>
<dbReference type="EMBL" id="ML995493">
    <property type="protein sequence ID" value="KAF2139252.1"/>
    <property type="molecule type" value="Genomic_DNA"/>
</dbReference>
<feature type="compositionally biased region" description="Polar residues" evidence="1">
    <location>
        <begin position="85"/>
        <end position="96"/>
    </location>
</feature>
<evidence type="ECO:0000313" key="2">
    <source>
        <dbReference type="EMBL" id="KAF2139252.1"/>
    </source>
</evidence>
<dbReference type="GeneID" id="54304590"/>